<dbReference type="eggNOG" id="arCOG05261">
    <property type="taxonomic scope" value="Archaea"/>
</dbReference>
<keyword evidence="4" id="KW-1185">Reference proteome</keyword>
<name>W0JSU3_9EURY</name>
<gene>
    <name evidence="3" type="ORF">HALLA_00160</name>
</gene>
<accession>W0JSU3</accession>
<dbReference type="EMBL" id="CP007057">
    <property type="protein sequence ID" value="AHG01736.1"/>
    <property type="molecule type" value="Genomic_DNA"/>
</dbReference>
<evidence type="ECO:0000313" key="4">
    <source>
        <dbReference type="Proteomes" id="UP000019024"/>
    </source>
</evidence>
<dbReference type="RefSeq" id="WP_049954621.1">
    <property type="nucleotide sequence ID" value="NZ_CP007057.1"/>
</dbReference>
<sequence length="166" mass="18884">MTENTADEAEIETSERQMTIRRTFDAPRDRVFDAWTNPDQVDSWWGPNGFTTKTDEMDVQSGGVWEFEMIGPKGEEFSNRITYDEVERPERLAYTQGSPDDPEQFEVTVTFEKEATDETVLTMEMRFPSARDLEEAMEFGADGGAKQTLEKLADYLRGDGANGGRK</sequence>
<dbReference type="Gene3D" id="3.30.530.20">
    <property type="match status" value="1"/>
</dbReference>
<dbReference type="OrthoDB" id="165863at2157"/>
<dbReference type="AlphaFoldDB" id="W0JSU3"/>
<dbReference type="Proteomes" id="UP000019024">
    <property type="component" value="Plasmid unnamed2"/>
</dbReference>
<reference evidence="3 4" key="1">
    <citation type="submission" date="2014-01" db="EMBL/GenBank/DDBJ databases">
        <authorList>
            <consortium name="DOE Joint Genome Institute"/>
            <person name="Anderson I."/>
            <person name="Huntemann M."/>
            <person name="Han J."/>
            <person name="Chen A."/>
            <person name="Kyrpides N."/>
            <person name="Mavromatis K."/>
            <person name="Markowitz V."/>
            <person name="Palaniappan K."/>
            <person name="Ivanova N."/>
            <person name="Schaumberg A."/>
            <person name="Pati A."/>
            <person name="Liolios K."/>
            <person name="Nordberg H.P."/>
            <person name="Cantor M.N."/>
            <person name="Hua S.X."/>
            <person name="Woyke T."/>
        </authorList>
    </citation>
    <scope>NUCLEOTIDE SEQUENCE [LARGE SCALE GENOMIC DNA]</scope>
    <source>
        <strain evidence="3 4">XH-48</strain>
        <plasmid evidence="4">2</plasmid>
    </source>
</reference>
<feature type="domain" description="Activator of Hsp90 ATPase homologue 1/2-like C-terminal" evidence="2">
    <location>
        <begin position="25"/>
        <end position="156"/>
    </location>
</feature>
<keyword evidence="3" id="KW-0614">Plasmid</keyword>
<evidence type="ECO:0000259" key="2">
    <source>
        <dbReference type="Pfam" id="PF08327"/>
    </source>
</evidence>
<evidence type="ECO:0000256" key="1">
    <source>
        <dbReference type="ARBA" id="ARBA00006817"/>
    </source>
</evidence>
<dbReference type="HOGENOM" id="CLU_108923_6_2_2"/>
<dbReference type="InterPro" id="IPR023393">
    <property type="entry name" value="START-like_dom_sf"/>
</dbReference>
<dbReference type="PANTHER" id="PTHR36929:SF5">
    <property type="entry name" value="BLR6751 PROTEIN"/>
    <property type="match status" value="1"/>
</dbReference>
<dbReference type="GeneID" id="25147117"/>
<proteinExistence type="inferred from homology"/>
<dbReference type="PANTHER" id="PTHR36929">
    <property type="entry name" value="ATTACHMENT SUBUNIT, PUTATIVE-RELATED"/>
    <property type="match status" value="1"/>
</dbReference>
<evidence type="ECO:0000313" key="3">
    <source>
        <dbReference type="EMBL" id="AHG01736.1"/>
    </source>
</evidence>
<organism evidence="3 4">
    <name type="scientific">Halostagnicola larsenii XH-48</name>
    <dbReference type="NCBI Taxonomy" id="797299"/>
    <lineage>
        <taxon>Archaea</taxon>
        <taxon>Methanobacteriati</taxon>
        <taxon>Methanobacteriota</taxon>
        <taxon>Stenosarchaea group</taxon>
        <taxon>Halobacteria</taxon>
        <taxon>Halobacteriales</taxon>
        <taxon>Natrialbaceae</taxon>
        <taxon>Halostagnicola</taxon>
    </lineage>
</organism>
<geneLocation type="plasmid" evidence="3">
    <name>unnamed</name>
</geneLocation>
<dbReference type="SUPFAM" id="SSF55961">
    <property type="entry name" value="Bet v1-like"/>
    <property type="match status" value="1"/>
</dbReference>
<dbReference type="InterPro" id="IPR013538">
    <property type="entry name" value="ASHA1/2-like_C"/>
</dbReference>
<dbReference type="KEGG" id="hlr:HALLA_00160"/>
<protein>
    <recommendedName>
        <fullName evidence="2">Activator of Hsp90 ATPase homologue 1/2-like C-terminal domain-containing protein</fullName>
    </recommendedName>
</protein>
<dbReference type="Pfam" id="PF08327">
    <property type="entry name" value="AHSA1"/>
    <property type="match status" value="1"/>
</dbReference>
<comment type="similarity">
    <text evidence="1">Belongs to the AHA1 family.</text>
</comment>